<keyword evidence="2" id="KW-1185">Reference proteome</keyword>
<sequence length="45" mass="4692">MSTLYWGFTPIYVQNRAGLPIGPTAGGYRTALKPGTPKPAEAGGK</sequence>
<gene>
    <name evidence="1" type="ORF">C8J29_106152</name>
</gene>
<evidence type="ECO:0000313" key="2">
    <source>
        <dbReference type="Proteomes" id="UP000240800"/>
    </source>
</evidence>
<protein>
    <submittedName>
        <fullName evidence="1">Uncharacterized protein</fullName>
    </submittedName>
</protein>
<dbReference type="Proteomes" id="UP000240800">
    <property type="component" value="Unassembled WGS sequence"/>
</dbReference>
<organism evidence="1 2">
    <name type="scientific">Cereibacter johrii</name>
    <dbReference type="NCBI Taxonomy" id="445629"/>
    <lineage>
        <taxon>Bacteria</taxon>
        <taxon>Pseudomonadati</taxon>
        <taxon>Pseudomonadota</taxon>
        <taxon>Alphaproteobacteria</taxon>
        <taxon>Rhodobacterales</taxon>
        <taxon>Paracoccaceae</taxon>
        <taxon>Cereibacter</taxon>
    </lineage>
</organism>
<name>A0ABX5J7I2_9RHOB</name>
<comment type="caution">
    <text evidence="1">The sequence shown here is derived from an EMBL/GenBank/DDBJ whole genome shotgun (WGS) entry which is preliminary data.</text>
</comment>
<evidence type="ECO:0000313" key="1">
    <source>
        <dbReference type="EMBL" id="PTM77226.1"/>
    </source>
</evidence>
<accession>A0ABX5J7I2</accession>
<proteinExistence type="predicted"/>
<reference evidence="1 2" key="1">
    <citation type="submission" date="2018-04" db="EMBL/GenBank/DDBJ databases">
        <title>Genomic Encyclopedia of Type Strains, Phase III (KMG-III): the genomes of soil and plant-associated and newly described type strains.</title>
        <authorList>
            <person name="Whitman W."/>
        </authorList>
    </citation>
    <scope>NUCLEOTIDE SEQUENCE [LARGE SCALE GENOMIC DNA]</scope>
    <source>
        <strain evidence="1 2">JA192</strain>
    </source>
</reference>
<dbReference type="EMBL" id="PZZW01000006">
    <property type="protein sequence ID" value="PTM77226.1"/>
    <property type="molecule type" value="Genomic_DNA"/>
</dbReference>